<protein>
    <submittedName>
        <fullName evidence="1">Uncharacterized protein</fullName>
    </submittedName>
</protein>
<dbReference type="AlphaFoldDB" id="A0A8T3A7N5"/>
<gene>
    <name evidence="1" type="ORF">KFK09_026237</name>
</gene>
<name>A0A8T3A7N5_DENNO</name>
<evidence type="ECO:0000313" key="2">
    <source>
        <dbReference type="Proteomes" id="UP000829196"/>
    </source>
</evidence>
<reference evidence="1" key="1">
    <citation type="journal article" date="2022" name="Front. Genet.">
        <title>Chromosome-Scale Assembly of the Dendrobium nobile Genome Provides Insights Into the Molecular Mechanism of the Biosynthesis of the Medicinal Active Ingredient of Dendrobium.</title>
        <authorList>
            <person name="Xu Q."/>
            <person name="Niu S.-C."/>
            <person name="Li K.-L."/>
            <person name="Zheng P.-J."/>
            <person name="Zhang X.-J."/>
            <person name="Jia Y."/>
            <person name="Liu Y."/>
            <person name="Niu Y.-X."/>
            <person name="Yu L.-H."/>
            <person name="Chen D.-F."/>
            <person name="Zhang G.-Q."/>
        </authorList>
    </citation>
    <scope>NUCLEOTIDE SEQUENCE</scope>
    <source>
        <tissue evidence="1">Leaf</tissue>
    </source>
</reference>
<organism evidence="1 2">
    <name type="scientific">Dendrobium nobile</name>
    <name type="common">Orchid</name>
    <dbReference type="NCBI Taxonomy" id="94219"/>
    <lineage>
        <taxon>Eukaryota</taxon>
        <taxon>Viridiplantae</taxon>
        <taxon>Streptophyta</taxon>
        <taxon>Embryophyta</taxon>
        <taxon>Tracheophyta</taxon>
        <taxon>Spermatophyta</taxon>
        <taxon>Magnoliopsida</taxon>
        <taxon>Liliopsida</taxon>
        <taxon>Asparagales</taxon>
        <taxon>Orchidaceae</taxon>
        <taxon>Epidendroideae</taxon>
        <taxon>Malaxideae</taxon>
        <taxon>Dendrobiinae</taxon>
        <taxon>Dendrobium</taxon>
    </lineage>
</organism>
<dbReference type="EMBL" id="JAGYWB010000018">
    <property type="protein sequence ID" value="KAI0491974.1"/>
    <property type="molecule type" value="Genomic_DNA"/>
</dbReference>
<sequence length="106" mass="12072">MPPCPSTLFLDLEEETCFEFRMLAQNYPKTPDHTSSHFWNQDSGSLQGYMLSSPPSHFVSVVSKFKLTRDLWMEAILLNGSISNTDGSLILRLLSMRWQLLVVCTS</sequence>
<dbReference type="Proteomes" id="UP000829196">
    <property type="component" value="Unassembled WGS sequence"/>
</dbReference>
<comment type="caution">
    <text evidence="1">The sequence shown here is derived from an EMBL/GenBank/DDBJ whole genome shotgun (WGS) entry which is preliminary data.</text>
</comment>
<evidence type="ECO:0000313" key="1">
    <source>
        <dbReference type="EMBL" id="KAI0491974.1"/>
    </source>
</evidence>
<keyword evidence="2" id="KW-1185">Reference proteome</keyword>
<proteinExistence type="predicted"/>
<accession>A0A8T3A7N5</accession>